<protein>
    <submittedName>
        <fullName evidence="2">Uncharacterized protein</fullName>
    </submittedName>
</protein>
<feature type="transmembrane region" description="Helical" evidence="1">
    <location>
        <begin position="20"/>
        <end position="37"/>
    </location>
</feature>
<feature type="transmembrane region" description="Helical" evidence="1">
    <location>
        <begin position="74"/>
        <end position="99"/>
    </location>
</feature>
<dbReference type="OMA" id="SAPPWQN"/>
<dbReference type="Proteomes" id="UP000052230">
    <property type="component" value="Unassembled WGS sequence"/>
</dbReference>
<organism evidence="2 3">
    <name type="scientific">Xanthomonas citri pv. citri</name>
    <dbReference type="NCBI Taxonomy" id="611301"/>
    <lineage>
        <taxon>Bacteria</taxon>
        <taxon>Pseudomonadati</taxon>
        <taxon>Pseudomonadota</taxon>
        <taxon>Gammaproteobacteria</taxon>
        <taxon>Lysobacterales</taxon>
        <taxon>Lysobacteraceae</taxon>
        <taxon>Xanthomonas</taxon>
    </lineage>
</organism>
<comment type="caution">
    <text evidence="2">The sequence shown here is derived from an EMBL/GenBank/DDBJ whole genome shotgun (WGS) entry which is preliminary data.</text>
</comment>
<dbReference type="KEGG" id="xcr:J163_00254"/>
<sequence>MTNPHSLIPNPGPQWTNLSHLVLAFLVSGVCAVLLRFIRAHGALKALANPVITTAVVCAVVVQDGSAPPWQNALLIAAFFSVPASLCVVLVSAAMAWLINKRLARKPA</sequence>
<dbReference type="AlphaFoldDB" id="A0A0U5FEU3"/>
<proteinExistence type="predicted"/>
<evidence type="ECO:0000313" key="3">
    <source>
        <dbReference type="Proteomes" id="UP000052230"/>
    </source>
</evidence>
<evidence type="ECO:0000313" key="2">
    <source>
        <dbReference type="EMBL" id="CEG17064.1"/>
    </source>
</evidence>
<accession>A0A0U5FEU3</accession>
<gene>
    <name evidence="2" type="ORF">XAC3562_50060</name>
</gene>
<dbReference type="KEGG" id="xcm:J164_00254"/>
<evidence type="ECO:0000256" key="1">
    <source>
        <dbReference type="SAM" id="Phobius"/>
    </source>
</evidence>
<keyword evidence="1" id="KW-1133">Transmembrane helix</keyword>
<dbReference type="KEGG" id="xcu:J159_00255"/>
<dbReference type="EMBL" id="CCXZ01000144">
    <property type="protein sequence ID" value="CEG17064.1"/>
    <property type="molecule type" value="Genomic_DNA"/>
</dbReference>
<dbReference type="KEGG" id="xcn:J169_00253"/>
<keyword evidence="3" id="KW-1185">Reference proteome</keyword>
<keyword evidence="1" id="KW-0472">Membrane</keyword>
<feature type="transmembrane region" description="Helical" evidence="1">
    <location>
        <begin position="44"/>
        <end position="62"/>
    </location>
</feature>
<reference evidence="2 3" key="1">
    <citation type="submission" date="2014-09" db="EMBL/GenBank/DDBJ databases">
        <authorList>
            <person name="Regsiter A."/>
        </authorList>
    </citation>
    <scope>NUCLEOTIDE SEQUENCE [LARGE SCALE GENOMIC DNA]</scope>
</reference>
<name>A0A0U5FEU3_XANCI</name>
<dbReference type="KEGG" id="xcw:J162_00254"/>
<dbReference type="KEGG" id="xcf:J172_00248"/>
<keyword evidence="1" id="KW-0812">Transmembrane</keyword>